<keyword evidence="3" id="KW-1185">Reference proteome</keyword>
<evidence type="ECO:0000256" key="1">
    <source>
        <dbReference type="SAM" id="Phobius"/>
    </source>
</evidence>
<name>A0A239GHY3_9ACTN</name>
<keyword evidence="1" id="KW-1133">Transmembrane helix</keyword>
<dbReference type="AlphaFoldDB" id="A0A239GHY3"/>
<evidence type="ECO:0000313" key="2">
    <source>
        <dbReference type="EMBL" id="SNS68906.1"/>
    </source>
</evidence>
<organism evidence="2 3">
    <name type="scientific">Streptosporangium subroseum</name>
    <dbReference type="NCBI Taxonomy" id="106412"/>
    <lineage>
        <taxon>Bacteria</taxon>
        <taxon>Bacillati</taxon>
        <taxon>Actinomycetota</taxon>
        <taxon>Actinomycetes</taxon>
        <taxon>Streptosporangiales</taxon>
        <taxon>Streptosporangiaceae</taxon>
        <taxon>Streptosporangium</taxon>
    </lineage>
</organism>
<feature type="transmembrane region" description="Helical" evidence="1">
    <location>
        <begin position="28"/>
        <end position="46"/>
    </location>
</feature>
<dbReference type="EMBL" id="FZOD01000014">
    <property type="protein sequence ID" value="SNS68906.1"/>
    <property type="molecule type" value="Genomic_DNA"/>
</dbReference>
<keyword evidence="1" id="KW-0812">Transmembrane</keyword>
<sequence>MAFVTPIAISLAIRVTQLAPGHEEYLGYIIAAVLAAPLFGMLSDRTRTRLGRRRRS</sequence>
<gene>
    <name evidence="2" type="ORF">SAMN05216276_10146</name>
</gene>
<reference evidence="2 3" key="1">
    <citation type="submission" date="2017-06" db="EMBL/GenBank/DDBJ databases">
        <authorList>
            <person name="Kim H.J."/>
            <person name="Triplett B.A."/>
        </authorList>
    </citation>
    <scope>NUCLEOTIDE SEQUENCE [LARGE SCALE GENOMIC DNA]</scope>
    <source>
        <strain evidence="2 3">CGMCC 4.2132</strain>
    </source>
</reference>
<accession>A0A239GHY3</accession>
<dbReference type="Proteomes" id="UP000198282">
    <property type="component" value="Unassembled WGS sequence"/>
</dbReference>
<protein>
    <submittedName>
        <fullName evidence="2">Uncharacterized protein</fullName>
    </submittedName>
</protein>
<dbReference type="RefSeq" id="WP_179282072.1">
    <property type="nucleotide sequence ID" value="NZ_FZOD01000014.1"/>
</dbReference>
<evidence type="ECO:0000313" key="3">
    <source>
        <dbReference type="Proteomes" id="UP000198282"/>
    </source>
</evidence>
<keyword evidence="1" id="KW-0472">Membrane</keyword>
<proteinExistence type="predicted"/>